<dbReference type="Proteomes" id="UP001055336">
    <property type="component" value="Chromosome"/>
</dbReference>
<evidence type="ECO:0000313" key="3">
    <source>
        <dbReference type="Proteomes" id="UP001055336"/>
    </source>
</evidence>
<organism evidence="2 3">
    <name type="scientific">Mycobacterium paraterrae</name>
    <dbReference type="NCBI Taxonomy" id="577492"/>
    <lineage>
        <taxon>Bacteria</taxon>
        <taxon>Bacillati</taxon>
        <taxon>Actinomycetota</taxon>
        <taxon>Actinomycetes</taxon>
        <taxon>Mycobacteriales</taxon>
        <taxon>Mycobacteriaceae</taxon>
        <taxon>Mycobacterium</taxon>
    </lineage>
</organism>
<evidence type="ECO:0000256" key="1">
    <source>
        <dbReference type="SAM" id="SignalP"/>
    </source>
</evidence>
<sequence length="341" mass="34865">MDIRKIAAAAGFATGTALTFAPLATADTPITSTVDSEISSLNSIFDGEAALAGNSADITHHAGSFDTILPADAPQTGTPTLLDYELYGVNPIAAGPASDPGSYNVFNGALGKFDDAYNVYLYAAQNNGAMDMNDADFIGSPSSIDYAQTLGVTGAEQYYLNFALGDLEGYFGIFPQSAASTAEVDPLASVVTSEVSAMNSLFVSEATLAGIPSADYSAGPQGFDVINPADIANDAPASGTPSILDYELFGVQPFTAGVASDPGAFSEFNGALVNFDDALNVELYSLINPTAAVDTIPLADLFGSSSGITEALATGSASGAITDFLTDGWNDLLGYFGVFAN</sequence>
<protein>
    <recommendedName>
        <fullName evidence="4">PE-PGRS family protein</fullName>
    </recommendedName>
</protein>
<name>A0ABY3VPG1_9MYCO</name>
<keyword evidence="3" id="KW-1185">Reference proteome</keyword>
<evidence type="ECO:0008006" key="4">
    <source>
        <dbReference type="Google" id="ProtNLM"/>
    </source>
</evidence>
<feature type="signal peptide" evidence="1">
    <location>
        <begin position="1"/>
        <end position="26"/>
    </location>
</feature>
<reference evidence="2" key="1">
    <citation type="submission" date="2022-08" db="EMBL/GenBank/DDBJ databases">
        <title>Whole genome sequencing of non-tuberculosis mycobacteria type-strains.</title>
        <authorList>
            <person name="Igarashi Y."/>
            <person name="Osugi A."/>
            <person name="Mitarai S."/>
        </authorList>
    </citation>
    <scope>NUCLEOTIDE SEQUENCE</scope>
    <source>
        <strain evidence="2">DSM 45127</strain>
    </source>
</reference>
<dbReference type="EMBL" id="CP092488">
    <property type="protein sequence ID" value="UMB71307.1"/>
    <property type="molecule type" value="Genomic_DNA"/>
</dbReference>
<gene>
    <name evidence="2" type="ORF">MKK62_08700</name>
</gene>
<evidence type="ECO:0000313" key="2">
    <source>
        <dbReference type="EMBL" id="UMB71307.1"/>
    </source>
</evidence>
<dbReference type="RefSeq" id="WP_240263058.1">
    <property type="nucleotide sequence ID" value="NZ_CP092488.2"/>
</dbReference>
<keyword evidence="1" id="KW-0732">Signal</keyword>
<feature type="chain" id="PRO_5047547593" description="PE-PGRS family protein" evidence="1">
    <location>
        <begin position="27"/>
        <end position="341"/>
    </location>
</feature>
<proteinExistence type="predicted"/>
<accession>A0ABY3VPG1</accession>